<accession>A0A2P8HVG8</accession>
<proteinExistence type="predicted"/>
<sequence>MFRLYTLLCAVCCSLSYLRTEAQSKLYSHTIGAGLYTASNHLGGGIVYSPSINFLVISPGSTFSIGTHIGLGTNINANYNSSTGGNSTSIFMADVPLIVAWNFGNAATSKAYTKWGVYAGAGYGFHNATRSVEYFDDEEVTTNQVHVSGIVMDTGVRFPIANSSWGARFSYMLNNNQYNPDITGIGSIGIEYNIGVKIHRSR</sequence>
<dbReference type="AlphaFoldDB" id="A0A2P8HVG8"/>
<dbReference type="EMBL" id="PYAW01000001">
    <property type="protein sequence ID" value="PSL50222.1"/>
    <property type="molecule type" value="Genomic_DNA"/>
</dbReference>
<dbReference type="RefSeq" id="WP_146151245.1">
    <property type="nucleotide sequence ID" value="NZ_PYAW01000001.1"/>
</dbReference>
<name>A0A2P8HVG8_CHINA</name>
<dbReference type="Proteomes" id="UP000240971">
    <property type="component" value="Unassembled WGS sequence"/>
</dbReference>
<protein>
    <recommendedName>
        <fullName evidence="3">Outer membrane protein with beta-barrel domain</fullName>
    </recommendedName>
</protein>
<reference evidence="1 2" key="1">
    <citation type="submission" date="2018-03" db="EMBL/GenBank/DDBJ databases">
        <title>Genomic Encyclopedia of Archaeal and Bacterial Type Strains, Phase II (KMG-II): from individual species to whole genera.</title>
        <authorList>
            <person name="Goeker M."/>
        </authorList>
    </citation>
    <scope>NUCLEOTIDE SEQUENCE [LARGE SCALE GENOMIC DNA]</scope>
    <source>
        <strain evidence="1 2">DSM 24859</strain>
    </source>
</reference>
<gene>
    <name evidence="1" type="ORF">CLV51_1011566</name>
</gene>
<dbReference type="OrthoDB" id="661641at2"/>
<keyword evidence="2" id="KW-1185">Reference proteome</keyword>
<evidence type="ECO:0000313" key="2">
    <source>
        <dbReference type="Proteomes" id="UP000240971"/>
    </source>
</evidence>
<evidence type="ECO:0008006" key="3">
    <source>
        <dbReference type="Google" id="ProtNLM"/>
    </source>
</evidence>
<organism evidence="1 2">
    <name type="scientific">Chitinophaga niastensis</name>
    <dbReference type="NCBI Taxonomy" id="536980"/>
    <lineage>
        <taxon>Bacteria</taxon>
        <taxon>Pseudomonadati</taxon>
        <taxon>Bacteroidota</taxon>
        <taxon>Chitinophagia</taxon>
        <taxon>Chitinophagales</taxon>
        <taxon>Chitinophagaceae</taxon>
        <taxon>Chitinophaga</taxon>
    </lineage>
</organism>
<evidence type="ECO:0000313" key="1">
    <source>
        <dbReference type="EMBL" id="PSL50222.1"/>
    </source>
</evidence>
<comment type="caution">
    <text evidence="1">The sequence shown here is derived from an EMBL/GenBank/DDBJ whole genome shotgun (WGS) entry which is preliminary data.</text>
</comment>